<name>A0A517V7Q9_9PLAN</name>
<sequence>MKSQFEFPSEGACLLVLKKLDMDESQLDMIPQDWEYLLADETRLSDYIDLYQQPQTTDQEKRVLGCFVIQSLENLLPEMISEQRVRTCLAMLWDDRVIHAHEFEYWSMRDETDPDNLFQITNLVRAFLVERDETDSLV</sequence>
<reference evidence="1 2" key="1">
    <citation type="submission" date="2019-02" db="EMBL/GenBank/DDBJ databases">
        <title>Deep-cultivation of Planctomycetes and their phenomic and genomic characterization uncovers novel biology.</title>
        <authorList>
            <person name="Wiegand S."/>
            <person name="Jogler M."/>
            <person name="Boedeker C."/>
            <person name="Pinto D."/>
            <person name="Vollmers J."/>
            <person name="Rivas-Marin E."/>
            <person name="Kohn T."/>
            <person name="Peeters S.H."/>
            <person name="Heuer A."/>
            <person name="Rast P."/>
            <person name="Oberbeckmann S."/>
            <person name="Bunk B."/>
            <person name="Jeske O."/>
            <person name="Meyerdierks A."/>
            <person name="Storesund J.E."/>
            <person name="Kallscheuer N."/>
            <person name="Luecker S."/>
            <person name="Lage O.M."/>
            <person name="Pohl T."/>
            <person name="Merkel B.J."/>
            <person name="Hornburger P."/>
            <person name="Mueller R.-W."/>
            <person name="Bruemmer F."/>
            <person name="Labrenz M."/>
            <person name="Spormann A.M."/>
            <person name="Op den Camp H."/>
            <person name="Overmann J."/>
            <person name="Amann R."/>
            <person name="Jetten M.S.M."/>
            <person name="Mascher T."/>
            <person name="Medema M.H."/>
            <person name="Devos D.P."/>
            <person name="Kaster A.-K."/>
            <person name="Ovreas L."/>
            <person name="Rohde M."/>
            <person name="Galperin M.Y."/>
            <person name="Jogler C."/>
        </authorList>
    </citation>
    <scope>NUCLEOTIDE SEQUENCE [LARGE SCALE GENOMIC DNA]</scope>
    <source>
        <strain evidence="1 2">Pan161</strain>
    </source>
</reference>
<dbReference type="AlphaFoldDB" id="A0A517V7Q9"/>
<dbReference type="Proteomes" id="UP000316855">
    <property type="component" value="Chromosome"/>
</dbReference>
<dbReference type="RefSeq" id="WP_197995669.1">
    <property type="nucleotide sequence ID" value="NZ_CP036343.1"/>
</dbReference>
<evidence type="ECO:0000313" key="1">
    <source>
        <dbReference type="EMBL" id="QDT89012.1"/>
    </source>
</evidence>
<protein>
    <submittedName>
        <fullName evidence="1">Uncharacterized protein</fullName>
    </submittedName>
</protein>
<keyword evidence="2" id="KW-1185">Reference proteome</keyword>
<accession>A0A517V7Q9</accession>
<proteinExistence type="predicted"/>
<dbReference type="KEGG" id="gax:Pan161_06370"/>
<dbReference type="EMBL" id="CP036343">
    <property type="protein sequence ID" value="QDT89012.1"/>
    <property type="molecule type" value="Genomic_DNA"/>
</dbReference>
<evidence type="ECO:0000313" key="2">
    <source>
        <dbReference type="Proteomes" id="UP000316855"/>
    </source>
</evidence>
<organism evidence="1 2">
    <name type="scientific">Gimesia algae</name>
    <dbReference type="NCBI Taxonomy" id="2527971"/>
    <lineage>
        <taxon>Bacteria</taxon>
        <taxon>Pseudomonadati</taxon>
        <taxon>Planctomycetota</taxon>
        <taxon>Planctomycetia</taxon>
        <taxon>Planctomycetales</taxon>
        <taxon>Planctomycetaceae</taxon>
        <taxon>Gimesia</taxon>
    </lineage>
</organism>
<gene>
    <name evidence="1" type="ORF">Pan161_06370</name>
</gene>